<dbReference type="Proteomes" id="UP000192578">
    <property type="component" value="Unassembled WGS sequence"/>
</dbReference>
<name>A0A1W0WEY5_HYPEX</name>
<comment type="caution">
    <text evidence="1">The sequence shown here is derived from an EMBL/GenBank/DDBJ whole genome shotgun (WGS) entry which is preliminary data.</text>
</comment>
<organism evidence="1 2">
    <name type="scientific">Hypsibius exemplaris</name>
    <name type="common">Freshwater tardigrade</name>
    <dbReference type="NCBI Taxonomy" id="2072580"/>
    <lineage>
        <taxon>Eukaryota</taxon>
        <taxon>Metazoa</taxon>
        <taxon>Ecdysozoa</taxon>
        <taxon>Tardigrada</taxon>
        <taxon>Eutardigrada</taxon>
        <taxon>Parachela</taxon>
        <taxon>Hypsibioidea</taxon>
        <taxon>Hypsibiidae</taxon>
        <taxon>Hypsibius</taxon>
    </lineage>
</organism>
<dbReference type="EMBL" id="MTYJ01000116">
    <property type="protein sequence ID" value="OQV13761.1"/>
    <property type="molecule type" value="Genomic_DNA"/>
</dbReference>
<evidence type="ECO:0000313" key="2">
    <source>
        <dbReference type="Proteomes" id="UP000192578"/>
    </source>
</evidence>
<evidence type="ECO:0000313" key="1">
    <source>
        <dbReference type="EMBL" id="OQV13761.1"/>
    </source>
</evidence>
<dbReference type="AlphaFoldDB" id="A0A1W0WEY5"/>
<protein>
    <submittedName>
        <fullName evidence="1">Uncharacterized protein</fullName>
    </submittedName>
</protein>
<dbReference type="Gene3D" id="3.40.630.30">
    <property type="match status" value="1"/>
</dbReference>
<sequence length="81" mass="9077">MSNTEIPNWRPATLPDSRTLEGRFVRLEKLLPARHGDSLWAAVQGPGSNPNLFHFMLSGGPFADRSAFDVWLEQRAVRAES</sequence>
<reference evidence="2" key="1">
    <citation type="submission" date="2017-01" db="EMBL/GenBank/DDBJ databases">
        <title>Comparative genomics of anhydrobiosis in the tardigrade Hypsibius dujardini.</title>
        <authorList>
            <person name="Yoshida Y."/>
            <person name="Koutsovoulos G."/>
            <person name="Laetsch D."/>
            <person name="Stevens L."/>
            <person name="Kumar S."/>
            <person name="Horikawa D."/>
            <person name="Ishino K."/>
            <person name="Komine S."/>
            <person name="Tomita M."/>
            <person name="Blaxter M."/>
            <person name="Arakawa K."/>
        </authorList>
    </citation>
    <scope>NUCLEOTIDE SEQUENCE [LARGE SCALE GENOMIC DNA]</scope>
    <source>
        <strain evidence="2">Z151</strain>
    </source>
</reference>
<dbReference type="OrthoDB" id="10392492at2759"/>
<gene>
    <name evidence="1" type="ORF">BV898_11981</name>
</gene>
<keyword evidence="2" id="KW-1185">Reference proteome</keyword>
<proteinExistence type="predicted"/>
<accession>A0A1W0WEY5</accession>